<dbReference type="InterPro" id="IPR033985">
    <property type="entry name" value="SusD-like_N"/>
</dbReference>
<dbReference type="InterPro" id="IPR012944">
    <property type="entry name" value="SusD_RagB_dom"/>
</dbReference>
<evidence type="ECO:0000313" key="8">
    <source>
        <dbReference type="EMBL" id="MCU7549590.1"/>
    </source>
</evidence>
<dbReference type="RefSeq" id="WP_279297030.1">
    <property type="nucleotide sequence ID" value="NZ_JAOTIF010000006.1"/>
</dbReference>
<protein>
    <submittedName>
        <fullName evidence="8">RagB/SusD family nutrient uptake outer membrane protein</fullName>
    </submittedName>
</protein>
<comment type="subcellular location">
    <subcellularLocation>
        <location evidence="1">Cell outer membrane</location>
    </subcellularLocation>
</comment>
<dbReference type="AlphaFoldDB" id="A0A9X3B7R0"/>
<keyword evidence="9" id="KW-1185">Reference proteome</keyword>
<dbReference type="PROSITE" id="PS51257">
    <property type="entry name" value="PROKAR_LIPOPROTEIN"/>
    <property type="match status" value="1"/>
</dbReference>
<evidence type="ECO:0000256" key="3">
    <source>
        <dbReference type="ARBA" id="ARBA00022729"/>
    </source>
</evidence>
<proteinExistence type="inferred from homology"/>
<dbReference type="Pfam" id="PF07980">
    <property type="entry name" value="SusD_RagB"/>
    <property type="match status" value="1"/>
</dbReference>
<comment type="similarity">
    <text evidence="2">Belongs to the SusD family.</text>
</comment>
<comment type="caution">
    <text evidence="8">The sequence shown here is derived from an EMBL/GenBank/DDBJ whole genome shotgun (WGS) entry which is preliminary data.</text>
</comment>
<reference evidence="8" key="1">
    <citation type="submission" date="2022-09" db="EMBL/GenBank/DDBJ databases">
        <authorList>
            <person name="Yuan C."/>
            <person name="Ke Z."/>
        </authorList>
    </citation>
    <scope>NUCLEOTIDE SEQUENCE</scope>
    <source>
        <strain evidence="8">LB-8</strain>
    </source>
</reference>
<evidence type="ECO:0000256" key="1">
    <source>
        <dbReference type="ARBA" id="ARBA00004442"/>
    </source>
</evidence>
<dbReference type="InterPro" id="IPR011990">
    <property type="entry name" value="TPR-like_helical_dom_sf"/>
</dbReference>
<dbReference type="Gene3D" id="1.25.40.390">
    <property type="match status" value="1"/>
</dbReference>
<dbReference type="SUPFAM" id="SSF48452">
    <property type="entry name" value="TPR-like"/>
    <property type="match status" value="1"/>
</dbReference>
<dbReference type="Proteomes" id="UP001155483">
    <property type="component" value="Unassembled WGS sequence"/>
</dbReference>
<accession>A0A9X3B7R0</accession>
<dbReference type="EMBL" id="JAOTIF010000006">
    <property type="protein sequence ID" value="MCU7549590.1"/>
    <property type="molecule type" value="Genomic_DNA"/>
</dbReference>
<feature type="domain" description="RagB/SusD" evidence="6">
    <location>
        <begin position="293"/>
        <end position="627"/>
    </location>
</feature>
<reference evidence="8" key="2">
    <citation type="submission" date="2023-04" db="EMBL/GenBank/DDBJ databases">
        <title>Paracnuella aquatica gen. nov., sp. nov., a member of the family Chitinophagaceae isolated from a hot spring.</title>
        <authorList>
            <person name="Wang C."/>
        </authorList>
    </citation>
    <scope>NUCLEOTIDE SEQUENCE</scope>
    <source>
        <strain evidence="8">LB-8</strain>
    </source>
</reference>
<evidence type="ECO:0000313" key="9">
    <source>
        <dbReference type="Proteomes" id="UP001155483"/>
    </source>
</evidence>
<evidence type="ECO:0000259" key="7">
    <source>
        <dbReference type="Pfam" id="PF14322"/>
    </source>
</evidence>
<name>A0A9X3B7R0_9BACT</name>
<dbReference type="GO" id="GO:0009279">
    <property type="term" value="C:cell outer membrane"/>
    <property type="evidence" value="ECO:0007669"/>
    <property type="project" value="UniProtKB-SubCell"/>
</dbReference>
<feature type="domain" description="SusD-like N-terminal" evidence="7">
    <location>
        <begin position="25"/>
        <end position="218"/>
    </location>
</feature>
<sequence>MKRYYSLMILALLVLGFGCKKDDEFLNKEPKNILLEEATWKDKTLIVSVLADLYDRIPDYQGLLGGQWQRFGDFNEALISNNGDNWRFQNQDWAYGEWSTWDYGFIRELNLFIQQAEKATELEEVDRKRFFAEGRFLRALMYFDHVKRMGGVPLILEPMTYDFSGDPTYLQHPRAKESEIYDFLISEMEAIKGDLPNTPGTKSRATKAAALALEARAALYAGSIAKYGSSKTPEVTLPGGEVGIPASKAQGYYQTALKAAQEIITGGGYSLYKKKENLSDNFSSLFLDKANNPEVIFAEDYKLKSKMHDFTVDNQPYSMTEESFGGRTNPSLNFVQSFELLNNTFAPIANVSGTDYIFYDNPQDIFAGRDARLAGTVILPGSSFRNRPVDIWGGFMLADKSIVTGTRVNEQKTLPGKSAPEVIVGRDGPIAGQEFTAQTGFYIRKYLDPTIGAGSLGTKSEVWWIRYRYAEVLLNAAEAAFELDQKNVAVGYLNEVRDRAGLKTPLTEGELSFDRFVQERRVELAFEDHMLWDMKRWRLAGAVWNGSQMTEADLKANIGKADKPNTQVFGLIPYKYYAPGDPNNGKWVFKVAKPNAVTNPDRFRLGNYYSYIADNIIANNPKLVRNPNQ</sequence>
<evidence type="ECO:0000256" key="2">
    <source>
        <dbReference type="ARBA" id="ARBA00006275"/>
    </source>
</evidence>
<evidence type="ECO:0000256" key="5">
    <source>
        <dbReference type="ARBA" id="ARBA00023237"/>
    </source>
</evidence>
<evidence type="ECO:0000256" key="4">
    <source>
        <dbReference type="ARBA" id="ARBA00023136"/>
    </source>
</evidence>
<keyword evidence="5" id="KW-0998">Cell outer membrane</keyword>
<evidence type="ECO:0000259" key="6">
    <source>
        <dbReference type="Pfam" id="PF07980"/>
    </source>
</evidence>
<organism evidence="8 9">
    <name type="scientific">Paraflavisolibacter caeni</name>
    <dbReference type="NCBI Taxonomy" id="2982496"/>
    <lineage>
        <taxon>Bacteria</taxon>
        <taxon>Pseudomonadati</taxon>
        <taxon>Bacteroidota</taxon>
        <taxon>Chitinophagia</taxon>
        <taxon>Chitinophagales</taxon>
        <taxon>Chitinophagaceae</taxon>
        <taxon>Paraflavisolibacter</taxon>
    </lineage>
</organism>
<dbReference type="Pfam" id="PF14322">
    <property type="entry name" value="SusD-like_3"/>
    <property type="match status" value="1"/>
</dbReference>
<keyword evidence="3" id="KW-0732">Signal</keyword>
<gene>
    <name evidence="8" type="ORF">OCK74_10720</name>
</gene>
<keyword evidence="4" id="KW-0472">Membrane</keyword>